<dbReference type="Pfam" id="PF05478">
    <property type="entry name" value="Prominin"/>
    <property type="match status" value="1"/>
</dbReference>
<comment type="subcellular location">
    <subcellularLocation>
        <location evidence="1">Membrane</location>
        <topology evidence="1">Multi-pass membrane protein</topology>
    </subcellularLocation>
</comment>
<evidence type="ECO:0000256" key="6">
    <source>
        <dbReference type="ARBA" id="ARBA00023180"/>
    </source>
</evidence>
<dbReference type="AlphaFoldDB" id="A0A8W8IWB1"/>
<reference evidence="9" key="1">
    <citation type="submission" date="2022-08" db="UniProtKB">
        <authorList>
            <consortium name="EnsemblMetazoa"/>
        </authorList>
    </citation>
    <scope>IDENTIFICATION</scope>
    <source>
        <strain evidence="9">05x7-T-G4-1.051#20</strain>
    </source>
</reference>
<name>A0A8W8IWB1_MAGGI</name>
<dbReference type="PANTHER" id="PTHR22730">
    <property type="entry name" value="PROMININ PROM PROTEIN"/>
    <property type="match status" value="1"/>
</dbReference>
<feature type="compositionally biased region" description="Acidic residues" evidence="7">
    <location>
        <begin position="821"/>
        <end position="836"/>
    </location>
</feature>
<evidence type="ECO:0000256" key="5">
    <source>
        <dbReference type="ARBA" id="ARBA00023136"/>
    </source>
</evidence>
<comment type="similarity">
    <text evidence="2">Belongs to the prominin family.</text>
</comment>
<evidence type="ECO:0000256" key="7">
    <source>
        <dbReference type="SAM" id="MobiDB-lite"/>
    </source>
</evidence>
<sequence length="847" mass="92010">MDIRVIILILGVSLMIQIDPAGSATITDYFGNKVYDNGTIDWGPVPSGTKYKTTNTYSDGGLGTLFAFARSFVNTIQPKPFPFSLIKKIMNGEFDIGAQYMELINYAMGFAVCVVIGLLYVVFLPLCGCCFCCCRCCGNCGGDLKAEYDDNEDCKRMGFAQAVFLLAVLMTASAGCIYATNGRFTVALSYADVNIADNLDDVYAYSLNTQSQFRYVAIDMYAIISQAIIRDISGIGTVLTTKIFAVLSIDPVINAVLALDTTLNEIDTNLDAVIADKNTLVTAANTLSSSLSTLKSAIDSTKSGCSSDCTPTTVCNSFDTSSMTMNADFSTLPDLTSTQTAIKDVVAKNLTKVALEAKAALDNMQTTIDGQTGSIQSSLETTLNTFKATLNTMVDDFLAQINNAFNTRELKNSMRGFFGSALDYDVYRQYFGYGLMGIFSFIPLLLVGGMLCGCCCKKDVKPTKRGGCESCGGCLLILAVAIMFLIGALLMLLTTVAFMIGGNFEKICQTFLDMSIFRDFVDDGGVPGFNMGQMILNDPAANISLYGTLLGCRMNKAPFELLSLEKIIPIDNYLNYSQYMGDIDTQINSISTAVDLSSFKVLTPEMNTALNDFKNSGISSIDFAAINTTLGQSTVTIDFNSMISGMESIRDQCTGTSRNNWIQHITDTKTIRDTTLPAVETAKTNLQTSVGKLEGSVGGVTTKIDDVLATAATADSQIQNNATAVLNDVALTYKNLILGYIDSYFARTRSLISNDLAACLPLWNLYESFTTMLCSYTVDALNGFWFGTGWALILFVPTIITSVKLSKYYRRMKECEGYGSDSEDDDDYSDSDDDDVFQPRYNQVSPK</sequence>
<keyword evidence="10" id="KW-1185">Reference proteome</keyword>
<feature type="transmembrane region" description="Helical" evidence="8">
    <location>
        <begin position="430"/>
        <end position="454"/>
    </location>
</feature>
<dbReference type="InterPro" id="IPR008795">
    <property type="entry name" value="Prominin"/>
</dbReference>
<dbReference type="Proteomes" id="UP000005408">
    <property type="component" value="Unassembled WGS sequence"/>
</dbReference>
<keyword evidence="3 8" id="KW-0812">Transmembrane</keyword>
<organism evidence="9 10">
    <name type="scientific">Magallana gigas</name>
    <name type="common">Pacific oyster</name>
    <name type="synonym">Crassostrea gigas</name>
    <dbReference type="NCBI Taxonomy" id="29159"/>
    <lineage>
        <taxon>Eukaryota</taxon>
        <taxon>Metazoa</taxon>
        <taxon>Spiralia</taxon>
        <taxon>Lophotrochozoa</taxon>
        <taxon>Mollusca</taxon>
        <taxon>Bivalvia</taxon>
        <taxon>Autobranchia</taxon>
        <taxon>Pteriomorphia</taxon>
        <taxon>Ostreida</taxon>
        <taxon>Ostreoidea</taxon>
        <taxon>Ostreidae</taxon>
        <taxon>Magallana</taxon>
    </lineage>
</organism>
<evidence type="ECO:0000313" key="10">
    <source>
        <dbReference type="Proteomes" id="UP000005408"/>
    </source>
</evidence>
<proteinExistence type="inferred from homology"/>
<dbReference type="EnsemblMetazoa" id="G15967.1">
    <property type="protein sequence ID" value="G15967.1:cds"/>
    <property type="gene ID" value="G15967"/>
</dbReference>
<keyword evidence="5 8" id="KW-0472">Membrane</keyword>
<feature type="region of interest" description="Disordered" evidence="7">
    <location>
        <begin position="816"/>
        <end position="847"/>
    </location>
</feature>
<evidence type="ECO:0000256" key="2">
    <source>
        <dbReference type="ARBA" id="ARBA00006058"/>
    </source>
</evidence>
<feature type="transmembrane region" description="Helical" evidence="8">
    <location>
        <begin position="783"/>
        <end position="803"/>
    </location>
</feature>
<keyword evidence="6" id="KW-0325">Glycoprotein</keyword>
<evidence type="ECO:0000256" key="1">
    <source>
        <dbReference type="ARBA" id="ARBA00004141"/>
    </source>
</evidence>
<feature type="transmembrane region" description="Helical" evidence="8">
    <location>
        <begin position="475"/>
        <end position="500"/>
    </location>
</feature>
<dbReference type="PANTHER" id="PTHR22730:SF1">
    <property type="entry name" value="PROMININ-LIKE PROTEIN"/>
    <property type="match status" value="1"/>
</dbReference>
<evidence type="ECO:0000256" key="4">
    <source>
        <dbReference type="ARBA" id="ARBA00022989"/>
    </source>
</evidence>
<evidence type="ECO:0000256" key="3">
    <source>
        <dbReference type="ARBA" id="ARBA00022692"/>
    </source>
</evidence>
<dbReference type="GO" id="GO:0016020">
    <property type="term" value="C:membrane"/>
    <property type="evidence" value="ECO:0007669"/>
    <property type="project" value="UniProtKB-SubCell"/>
</dbReference>
<accession>A0A8W8IWB1</accession>
<evidence type="ECO:0000256" key="8">
    <source>
        <dbReference type="SAM" id="Phobius"/>
    </source>
</evidence>
<protein>
    <recommendedName>
        <fullName evidence="11">Prominin-1-A</fullName>
    </recommendedName>
</protein>
<evidence type="ECO:0008006" key="11">
    <source>
        <dbReference type="Google" id="ProtNLM"/>
    </source>
</evidence>
<feature type="transmembrane region" description="Helical" evidence="8">
    <location>
        <begin position="103"/>
        <end position="126"/>
    </location>
</feature>
<evidence type="ECO:0000313" key="9">
    <source>
        <dbReference type="EnsemblMetazoa" id="G15967.1:cds"/>
    </source>
</evidence>
<keyword evidence="4 8" id="KW-1133">Transmembrane helix</keyword>